<gene>
    <name evidence="2" type="ORF">L1049_003842</name>
</gene>
<dbReference type="PANTHER" id="PTHR34281:SF7">
    <property type="entry name" value="PROTEIN EARLY FLOWERING 3"/>
    <property type="match status" value="1"/>
</dbReference>
<feature type="compositionally biased region" description="Polar residues" evidence="1">
    <location>
        <begin position="205"/>
        <end position="232"/>
    </location>
</feature>
<dbReference type="Proteomes" id="UP001415857">
    <property type="component" value="Unassembled WGS sequence"/>
</dbReference>
<dbReference type="EMBL" id="JBBPBK010000007">
    <property type="protein sequence ID" value="KAK9280951.1"/>
    <property type="molecule type" value="Genomic_DNA"/>
</dbReference>
<reference evidence="2 3" key="1">
    <citation type="journal article" date="2024" name="Plant J.">
        <title>Genome sequences and population genomics reveal climatic adaptation and genomic divergence between two closely related sweetgum species.</title>
        <authorList>
            <person name="Xu W.Q."/>
            <person name="Ren C.Q."/>
            <person name="Zhang X.Y."/>
            <person name="Comes H.P."/>
            <person name="Liu X.H."/>
            <person name="Li Y.G."/>
            <person name="Kettle C.J."/>
            <person name="Jalonen R."/>
            <person name="Gaisberger H."/>
            <person name="Ma Y.Z."/>
            <person name="Qiu Y.X."/>
        </authorList>
    </citation>
    <scope>NUCLEOTIDE SEQUENCE [LARGE SCALE GENOMIC DNA]</scope>
    <source>
        <strain evidence="2">Hangzhou</strain>
    </source>
</reference>
<dbReference type="PANTHER" id="PTHR34281">
    <property type="entry name" value="PROTEIN EARLY FLOWERING 3"/>
    <property type="match status" value="1"/>
</dbReference>
<keyword evidence="3" id="KW-1185">Reference proteome</keyword>
<feature type="region of interest" description="Disordered" evidence="1">
    <location>
        <begin position="174"/>
        <end position="288"/>
    </location>
</feature>
<comment type="caution">
    <text evidence="2">The sequence shown here is derived from an EMBL/GenBank/DDBJ whole genome shotgun (WGS) entry which is preliminary data.</text>
</comment>
<evidence type="ECO:0000313" key="3">
    <source>
        <dbReference type="Proteomes" id="UP001415857"/>
    </source>
</evidence>
<proteinExistence type="predicted"/>
<feature type="compositionally biased region" description="Polar residues" evidence="1">
    <location>
        <begin position="174"/>
        <end position="187"/>
    </location>
</feature>
<feature type="region of interest" description="Disordered" evidence="1">
    <location>
        <begin position="341"/>
        <end position="377"/>
    </location>
</feature>
<protein>
    <recommendedName>
        <fullName evidence="4">ELF3-like protein 2</fullName>
    </recommendedName>
</protein>
<name>A0AAP0RSU5_LIQFO</name>
<evidence type="ECO:0000313" key="2">
    <source>
        <dbReference type="EMBL" id="KAK9280951.1"/>
    </source>
</evidence>
<sequence>MKGGRDEEKMIGPLFPRLHVNDTEKGGPRAPPRNKMALYEQLSVPSQRFSSGSATMLPLPHNIGSSLVPSMSSSHGGGQERSIFTPFCNPPAPAHLAEKLHSYSFGGVKLTTSMPNHERKSIMPTNFQALNDTGHLSSTAKCNLFQPYNFSNSVNSSMKKHGGGDDFRVPTFPQSEVTPHFSNSLQSMDGDKLPPLSPNSSILLQTTCKKQTKGNNTTDLKSRQHVGNQSEGNPKVSHSVKDPTHWPTSIPSTGDKILADAFLCPSNGDKNPKSFKRAHPSSNQENRNSLVDDISRLHGTNTQSHRECVALRENTPLRDGALVEQKKGIGMGNASMVRGESYSNQSLGHNHRSASRLENGSEYPEGKECGSLQEGDVNRNDGVLDTSMVDSILGLAPDVVVGVIGEKQFWKARRAIVNQQRVFGVQVFELHRLIKVQRLIARSPHILLEDNLYLGKSSIKGSNVKKLPSECVLEAPPLIVKPKDDSQKRNLSTKYAAENITGKLPFSSADNVTNKVPITPRSNYGPYPGKPPPASMATETKLDPWCYQAPPGNQWLVPVMSPSEGLVYKPYSGPCPPAAGFMAPVYGSYGPVSLTPGSGDS</sequence>
<dbReference type="GO" id="GO:2000028">
    <property type="term" value="P:regulation of photoperiodism, flowering"/>
    <property type="evidence" value="ECO:0007669"/>
    <property type="project" value="InterPro"/>
</dbReference>
<evidence type="ECO:0000256" key="1">
    <source>
        <dbReference type="SAM" id="MobiDB-lite"/>
    </source>
</evidence>
<accession>A0AAP0RSU5</accession>
<dbReference type="InterPro" id="IPR039319">
    <property type="entry name" value="ELF3-like"/>
</dbReference>
<organism evidence="2 3">
    <name type="scientific">Liquidambar formosana</name>
    <name type="common">Formosan gum</name>
    <dbReference type="NCBI Taxonomy" id="63359"/>
    <lineage>
        <taxon>Eukaryota</taxon>
        <taxon>Viridiplantae</taxon>
        <taxon>Streptophyta</taxon>
        <taxon>Embryophyta</taxon>
        <taxon>Tracheophyta</taxon>
        <taxon>Spermatophyta</taxon>
        <taxon>Magnoliopsida</taxon>
        <taxon>eudicotyledons</taxon>
        <taxon>Gunneridae</taxon>
        <taxon>Pentapetalae</taxon>
        <taxon>Saxifragales</taxon>
        <taxon>Altingiaceae</taxon>
        <taxon>Liquidambar</taxon>
    </lineage>
</organism>
<dbReference type="AlphaFoldDB" id="A0AAP0RSU5"/>
<evidence type="ECO:0008006" key="4">
    <source>
        <dbReference type="Google" id="ProtNLM"/>
    </source>
</evidence>